<dbReference type="AlphaFoldDB" id="A0AAN9XKR8"/>
<comment type="caution">
    <text evidence="1">The sequence shown here is derived from an EMBL/GenBank/DDBJ whole genome shotgun (WGS) entry which is preliminary data.</text>
</comment>
<dbReference type="EMBL" id="JAYMYS010000004">
    <property type="protein sequence ID" value="KAK7395954.1"/>
    <property type="molecule type" value="Genomic_DNA"/>
</dbReference>
<evidence type="ECO:0000313" key="1">
    <source>
        <dbReference type="EMBL" id="KAK7395954.1"/>
    </source>
</evidence>
<accession>A0AAN9XKR8</accession>
<proteinExistence type="predicted"/>
<protein>
    <submittedName>
        <fullName evidence="1">Uncharacterized protein</fullName>
    </submittedName>
</protein>
<organism evidence="1 2">
    <name type="scientific">Psophocarpus tetragonolobus</name>
    <name type="common">Winged bean</name>
    <name type="synonym">Dolichos tetragonolobus</name>
    <dbReference type="NCBI Taxonomy" id="3891"/>
    <lineage>
        <taxon>Eukaryota</taxon>
        <taxon>Viridiplantae</taxon>
        <taxon>Streptophyta</taxon>
        <taxon>Embryophyta</taxon>
        <taxon>Tracheophyta</taxon>
        <taxon>Spermatophyta</taxon>
        <taxon>Magnoliopsida</taxon>
        <taxon>eudicotyledons</taxon>
        <taxon>Gunneridae</taxon>
        <taxon>Pentapetalae</taxon>
        <taxon>rosids</taxon>
        <taxon>fabids</taxon>
        <taxon>Fabales</taxon>
        <taxon>Fabaceae</taxon>
        <taxon>Papilionoideae</taxon>
        <taxon>50 kb inversion clade</taxon>
        <taxon>NPAAA clade</taxon>
        <taxon>indigoferoid/millettioid clade</taxon>
        <taxon>Phaseoleae</taxon>
        <taxon>Psophocarpus</taxon>
    </lineage>
</organism>
<gene>
    <name evidence="1" type="ORF">VNO78_16593</name>
</gene>
<name>A0AAN9XKR8_PSOTE</name>
<evidence type="ECO:0000313" key="2">
    <source>
        <dbReference type="Proteomes" id="UP001386955"/>
    </source>
</evidence>
<dbReference type="Proteomes" id="UP001386955">
    <property type="component" value="Unassembled WGS sequence"/>
</dbReference>
<sequence>MMMVVVSDLHCHSELQYEGKVSLILSINAIIWWLNRFPSHLPISHHLPPPPLSLPTTAKRLGSLKIRLGSASAMSAFMTKMHSLFPPDTPQPLLLSSPELSCIALKLIVVLQCFEIK</sequence>
<keyword evidence="2" id="KW-1185">Reference proteome</keyword>
<reference evidence="1 2" key="1">
    <citation type="submission" date="2024-01" db="EMBL/GenBank/DDBJ databases">
        <title>The genomes of 5 underutilized Papilionoideae crops provide insights into root nodulation and disease resistanc.</title>
        <authorList>
            <person name="Jiang F."/>
        </authorList>
    </citation>
    <scope>NUCLEOTIDE SEQUENCE [LARGE SCALE GENOMIC DNA]</scope>
    <source>
        <strain evidence="1">DUOXIRENSHENG_FW03</strain>
        <tissue evidence="1">Leaves</tissue>
    </source>
</reference>